<feature type="transmembrane region" description="Helical" evidence="7">
    <location>
        <begin position="294"/>
        <end position="312"/>
    </location>
</feature>
<dbReference type="PANTHER" id="PTHR43791">
    <property type="entry name" value="PERMEASE-RELATED"/>
    <property type="match status" value="1"/>
</dbReference>
<dbReference type="RefSeq" id="XP_022456254.1">
    <property type="nucleotide sequence ID" value="XM_022604713.1"/>
</dbReference>
<feature type="transmembrane region" description="Helical" evidence="7">
    <location>
        <begin position="365"/>
        <end position="383"/>
    </location>
</feature>
<feature type="transmembrane region" description="Helical" evidence="7">
    <location>
        <begin position="191"/>
        <end position="213"/>
    </location>
</feature>
<keyword evidence="5 7" id="KW-0472">Membrane</keyword>
<accession>W6MIN3</accession>
<dbReference type="Gene3D" id="1.20.1250.20">
    <property type="entry name" value="MFS general substrate transporter like domains"/>
    <property type="match status" value="2"/>
</dbReference>
<dbReference type="GO" id="GO:0016020">
    <property type="term" value="C:membrane"/>
    <property type="evidence" value="ECO:0007669"/>
    <property type="project" value="UniProtKB-SubCell"/>
</dbReference>
<evidence type="ECO:0000313" key="10">
    <source>
        <dbReference type="Proteomes" id="UP000019384"/>
    </source>
</evidence>
<reference evidence="9" key="1">
    <citation type="submission" date="2013-12" db="EMBL/GenBank/DDBJ databases">
        <authorList>
            <person name="Genoscope - CEA"/>
        </authorList>
    </citation>
    <scope>NUCLEOTIDE SEQUENCE</scope>
    <source>
        <strain evidence="9">CBS 1993</strain>
    </source>
</reference>
<organism evidence="9 10">
    <name type="scientific">Kuraishia capsulata CBS 1993</name>
    <dbReference type="NCBI Taxonomy" id="1382522"/>
    <lineage>
        <taxon>Eukaryota</taxon>
        <taxon>Fungi</taxon>
        <taxon>Dikarya</taxon>
        <taxon>Ascomycota</taxon>
        <taxon>Saccharomycotina</taxon>
        <taxon>Pichiomycetes</taxon>
        <taxon>Pichiales</taxon>
        <taxon>Pichiaceae</taxon>
        <taxon>Kuraishia</taxon>
    </lineage>
</organism>
<dbReference type="OrthoDB" id="3639251at2759"/>
<dbReference type="PANTHER" id="PTHR43791:SF39">
    <property type="entry name" value="TRANSPORTER LIZ1_SEO1, PUTATIVE (AFU_ORTHOLOGUE AFUA_3G00980)-RELATED"/>
    <property type="match status" value="1"/>
</dbReference>
<feature type="transmembrane region" description="Helical" evidence="7">
    <location>
        <begin position="395"/>
        <end position="414"/>
    </location>
</feature>
<comment type="subcellular location">
    <subcellularLocation>
        <location evidence="1">Membrane</location>
        <topology evidence="1">Multi-pass membrane protein</topology>
    </subcellularLocation>
</comment>
<keyword evidence="4 7" id="KW-1133">Transmembrane helix</keyword>
<feature type="transmembrane region" description="Helical" evidence="7">
    <location>
        <begin position="131"/>
        <end position="150"/>
    </location>
</feature>
<evidence type="ECO:0000259" key="8">
    <source>
        <dbReference type="PROSITE" id="PS50850"/>
    </source>
</evidence>
<evidence type="ECO:0000256" key="6">
    <source>
        <dbReference type="ARBA" id="ARBA00037968"/>
    </source>
</evidence>
<dbReference type="AlphaFoldDB" id="W6MIN3"/>
<dbReference type="SUPFAM" id="SSF103473">
    <property type="entry name" value="MFS general substrate transporter"/>
    <property type="match status" value="1"/>
</dbReference>
<proteinExistence type="inferred from homology"/>
<evidence type="ECO:0000256" key="4">
    <source>
        <dbReference type="ARBA" id="ARBA00022989"/>
    </source>
</evidence>
<evidence type="ECO:0000256" key="1">
    <source>
        <dbReference type="ARBA" id="ARBA00004141"/>
    </source>
</evidence>
<dbReference type="InterPro" id="IPR036259">
    <property type="entry name" value="MFS_trans_sf"/>
</dbReference>
<evidence type="ECO:0000256" key="7">
    <source>
        <dbReference type="SAM" id="Phobius"/>
    </source>
</evidence>
<feature type="transmembrane region" description="Helical" evidence="7">
    <location>
        <begin position="225"/>
        <end position="247"/>
    </location>
</feature>
<name>W6MIN3_9ASCO</name>
<dbReference type="STRING" id="1382522.W6MIN3"/>
<dbReference type="FunFam" id="1.20.1250.20:FF:000065">
    <property type="entry name" value="Putative MFS pantothenate transporter"/>
    <property type="match status" value="1"/>
</dbReference>
<dbReference type="PROSITE" id="PS50850">
    <property type="entry name" value="MFS"/>
    <property type="match status" value="1"/>
</dbReference>
<keyword evidence="10" id="KW-1185">Reference proteome</keyword>
<evidence type="ECO:0000256" key="3">
    <source>
        <dbReference type="ARBA" id="ARBA00022692"/>
    </source>
</evidence>
<feature type="transmembrane region" description="Helical" evidence="7">
    <location>
        <begin position="104"/>
        <end position="124"/>
    </location>
</feature>
<dbReference type="Proteomes" id="UP000019384">
    <property type="component" value="Unassembled WGS sequence"/>
</dbReference>
<protein>
    <recommendedName>
        <fullName evidence="8">Major facilitator superfamily (MFS) profile domain-containing protein</fullName>
    </recommendedName>
</protein>
<feature type="transmembrane region" description="Helical" evidence="7">
    <location>
        <begin position="57"/>
        <end position="78"/>
    </location>
</feature>
<feature type="transmembrane region" description="Helical" evidence="7">
    <location>
        <begin position="426"/>
        <end position="448"/>
    </location>
</feature>
<feature type="transmembrane region" description="Helical" evidence="7">
    <location>
        <begin position="332"/>
        <end position="353"/>
    </location>
</feature>
<dbReference type="InterPro" id="IPR020846">
    <property type="entry name" value="MFS_dom"/>
</dbReference>
<keyword evidence="3 7" id="KW-0812">Transmembrane</keyword>
<evidence type="ECO:0000256" key="5">
    <source>
        <dbReference type="ARBA" id="ARBA00023136"/>
    </source>
</evidence>
<dbReference type="HOGENOM" id="CLU_001265_4_2_1"/>
<reference evidence="9" key="2">
    <citation type="submission" date="2014-02" db="EMBL/GenBank/DDBJ databases">
        <title>Complete DNA sequence of /Kuraishia capsulata/ illustrates novel genomic features among budding yeasts (/Saccharomycotina/).</title>
        <authorList>
            <person name="Morales L."/>
            <person name="Noel B."/>
            <person name="Porcel B."/>
            <person name="Marcet-Houben M."/>
            <person name="Hullo M-F."/>
            <person name="Sacerdot C."/>
            <person name="Tekaia F."/>
            <person name="Leh-Louis V."/>
            <person name="Despons L."/>
            <person name="Khanna V."/>
            <person name="Aury J-M."/>
            <person name="Barbe V."/>
            <person name="Couloux A."/>
            <person name="Labadie K."/>
            <person name="Pelletier E."/>
            <person name="Souciet J-L."/>
            <person name="Boekhout T."/>
            <person name="Gabaldon T."/>
            <person name="Wincker P."/>
            <person name="Dujon B."/>
        </authorList>
    </citation>
    <scope>NUCLEOTIDE SEQUENCE</scope>
    <source>
        <strain evidence="9">CBS 1993</strain>
    </source>
</reference>
<evidence type="ECO:0000313" key="9">
    <source>
        <dbReference type="EMBL" id="CDK24237.1"/>
    </source>
</evidence>
<dbReference type="GO" id="GO:0022857">
    <property type="term" value="F:transmembrane transporter activity"/>
    <property type="evidence" value="ECO:0007669"/>
    <property type="project" value="InterPro"/>
</dbReference>
<dbReference type="Pfam" id="PF07690">
    <property type="entry name" value="MFS_1"/>
    <property type="match status" value="1"/>
</dbReference>
<dbReference type="GeneID" id="34517642"/>
<feature type="transmembrane region" description="Helical" evidence="7">
    <location>
        <begin position="460"/>
        <end position="481"/>
    </location>
</feature>
<feature type="transmembrane region" description="Helical" evidence="7">
    <location>
        <begin position="156"/>
        <end position="179"/>
    </location>
</feature>
<feature type="domain" description="Major facilitator superfamily (MFS) profile" evidence="8">
    <location>
        <begin position="65"/>
        <end position="511"/>
    </location>
</feature>
<sequence length="511" mass="57531">MSEKKTDEILTVNLVESPEDSATHDPSPSVYEFGPQRHTWRGKLWDSLDYGKEERWLLFKLDSTLLFLGAAGVFLRYLDQNNITNAFVSGMKEELNMFGNELNYANACWSVGYIIGQLVCSVILTKLKAHYVLGFIEVAWAIITFATSAVKTYRGLYVARFFLGLIEAGHFPGIMYITASWYKKSELTKRSAIIQFCTGVGPMFSGYLQAAAYDGLDGVSGRSGWRWLFIVDGIISLPLALLTVVGLPDVPRQQSANWIFSQREVDLAKTRIPHEVNVKVTYTKKDFFRWFSTWHIYGFGILFTLMGLAGQASSSLPYWFKSYKGEFTVSQINIYPTPMYAIQVVSTVIYAYLSDNWLNGRRWLIIVWVALVSFPVNLALALLPVHPANRAGRWALYYLCGLTPGAAAQIWSWVNELLAGDPLKRAFVSTFMNALSYSFQAWFPIVLYPTQDQPYVKNGLLASTVFAAVFGFVAVAMAYIVHLQHPSGFFQITNIADGVEHYGDEDEEKAL</sequence>
<evidence type="ECO:0000256" key="2">
    <source>
        <dbReference type="ARBA" id="ARBA00022448"/>
    </source>
</evidence>
<dbReference type="EMBL" id="HG793125">
    <property type="protein sequence ID" value="CDK24237.1"/>
    <property type="molecule type" value="Genomic_DNA"/>
</dbReference>
<comment type="similarity">
    <text evidence="6">Belongs to the major facilitator superfamily. Allantoate permease family.</text>
</comment>
<keyword evidence="2" id="KW-0813">Transport</keyword>
<dbReference type="InterPro" id="IPR011701">
    <property type="entry name" value="MFS"/>
</dbReference>
<gene>
    <name evidence="9" type="ORF">KUCA_T00000197001</name>
</gene>